<gene>
    <name evidence="2" type="ORF">ACFSQ3_15250</name>
</gene>
<dbReference type="Pfam" id="PF04450">
    <property type="entry name" value="BSP"/>
    <property type="match status" value="1"/>
</dbReference>
<evidence type="ECO:0000313" key="3">
    <source>
        <dbReference type="Proteomes" id="UP001597393"/>
    </source>
</evidence>
<evidence type="ECO:0000256" key="1">
    <source>
        <dbReference type="SAM" id="SignalP"/>
    </source>
</evidence>
<proteinExistence type="predicted"/>
<keyword evidence="3" id="KW-1185">Reference proteome</keyword>
<comment type="caution">
    <text evidence="2">The sequence shown here is derived from an EMBL/GenBank/DDBJ whole genome shotgun (WGS) entry which is preliminary data.</text>
</comment>
<protein>
    <submittedName>
        <fullName evidence="2">Basic secretory protein-like protein</fullName>
    </submittedName>
</protein>
<accession>A0ABW5NMK0</accession>
<feature type="chain" id="PRO_5045340381" evidence="1">
    <location>
        <begin position="31"/>
        <end position="233"/>
    </location>
</feature>
<feature type="signal peptide" evidence="1">
    <location>
        <begin position="1"/>
        <end position="30"/>
    </location>
</feature>
<sequence>MLNFSILKAAFKAFAVALLLAASSPFSASAQEPQTITKKGYTLHFHAQNPTFDAKQQQRLQDVFFTNYPKLVKDFNKESLKEVTITIDTAYDGVAYAHNGQIVISQAWMEKMPEDIDVVTHEVMHIVQAYPSNSGPGWLVEGIADYVRYKYGVNNKAGNWNLPELKPDHHYKNSYRISARFLDWIETNKKKGTVKALDVAMRNKTYTPEIWTSLTGSDLDTLWAAYVAANNKA</sequence>
<name>A0ABW5NMK0_9SPHI</name>
<dbReference type="InterPro" id="IPR007541">
    <property type="entry name" value="Uncharacterised_BSP"/>
</dbReference>
<dbReference type="RefSeq" id="WP_380870449.1">
    <property type="nucleotide sequence ID" value="NZ_JBHUMA010000009.1"/>
</dbReference>
<evidence type="ECO:0000313" key="2">
    <source>
        <dbReference type="EMBL" id="MFD2600309.1"/>
    </source>
</evidence>
<organism evidence="2 3">
    <name type="scientific">Sphingobacterium corticis</name>
    <dbReference type="NCBI Taxonomy" id="1812823"/>
    <lineage>
        <taxon>Bacteria</taxon>
        <taxon>Pseudomonadati</taxon>
        <taxon>Bacteroidota</taxon>
        <taxon>Sphingobacteriia</taxon>
        <taxon>Sphingobacteriales</taxon>
        <taxon>Sphingobacteriaceae</taxon>
        <taxon>Sphingobacterium</taxon>
    </lineage>
</organism>
<dbReference type="Proteomes" id="UP001597393">
    <property type="component" value="Unassembled WGS sequence"/>
</dbReference>
<dbReference type="PANTHER" id="PTHR33321:SF12">
    <property type="entry name" value="PLANT BASIC SECRETORY PROTEIN (BSP) FAMILY PROTEIN"/>
    <property type="match status" value="1"/>
</dbReference>
<reference evidence="3" key="1">
    <citation type="journal article" date="2019" name="Int. J. Syst. Evol. Microbiol.">
        <title>The Global Catalogue of Microorganisms (GCM) 10K type strain sequencing project: providing services to taxonomists for standard genome sequencing and annotation.</title>
        <authorList>
            <consortium name="The Broad Institute Genomics Platform"/>
            <consortium name="The Broad Institute Genome Sequencing Center for Infectious Disease"/>
            <person name="Wu L."/>
            <person name="Ma J."/>
        </authorList>
    </citation>
    <scope>NUCLEOTIDE SEQUENCE [LARGE SCALE GENOMIC DNA]</scope>
    <source>
        <strain evidence="3">KCTC 42248</strain>
    </source>
</reference>
<dbReference type="PANTHER" id="PTHR33321">
    <property type="match status" value="1"/>
</dbReference>
<dbReference type="EMBL" id="JBHUMA010000009">
    <property type="protein sequence ID" value="MFD2600309.1"/>
    <property type="molecule type" value="Genomic_DNA"/>
</dbReference>
<keyword evidence="1" id="KW-0732">Signal</keyword>